<keyword evidence="1 2" id="KW-0539">Nucleus</keyword>
<dbReference type="SUPFAM" id="SSF53300">
    <property type="entry name" value="vWA-like"/>
    <property type="match status" value="2"/>
</dbReference>
<feature type="domain" description="YEATS" evidence="5">
    <location>
        <begin position="220"/>
        <end position="364"/>
    </location>
</feature>
<feature type="region of interest" description="Disordered" evidence="3">
    <location>
        <begin position="653"/>
        <end position="673"/>
    </location>
</feature>
<protein>
    <submittedName>
        <fullName evidence="6">Protein AF-9-like</fullName>
    </submittedName>
</protein>
<dbReference type="AlphaFoldDB" id="A0A1Q9DY15"/>
<dbReference type="PANTHER" id="PTHR10579:SF43">
    <property type="entry name" value="ZINC FINGER (C3HC4-TYPE RING FINGER) FAMILY PROTEIN"/>
    <property type="match status" value="1"/>
</dbReference>
<organism evidence="6 7">
    <name type="scientific">Symbiodinium microadriaticum</name>
    <name type="common">Dinoflagellate</name>
    <name type="synonym">Zooxanthella microadriatica</name>
    <dbReference type="NCBI Taxonomy" id="2951"/>
    <lineage>
        <taxon>Eukaryota</taxon>
        <taxon>Sar</taxon>
        <taxon>Alveolata</taxon>
        <taxon>Dinophyceae</taxon>
        <taxon>Suessiales</taxon>
        <taxon>Symbiodiniaceae</taxon>
        <taxon>Symbiodinium</taxon>
    </lineage>
</organism>
<dbReference type="InterPro" id="IPR055129">
    <property type="entry name" value="YEATS_dom"/>
</dbReference>
<evidence type="ECO:0000259" key="5">
    <source>
        <dbReference type="PROSITE" id="PS51037"/>
    </source>
</evidence>
<evidence type="ECO:0000256" key="1">
    <source>
        <dbReference type="ARBA" id="ARBA00023242"/>
    </source>
</evidence>
<accession>A0A1Q9DY15</accession>
<dbReference type="PANTHER" id="PTHR10579">
    <property type="entry name" value="CALCIUM-ACTIVATED CHLORIDE CHANNEL REGULATOR"/>
    <property type="match status" value="1"/>
</dbReference>
<dbReference type="Proteomes" id="UP000186817">
    <property type="component" value="Unassembled WGS sequence"/>
</dbReference>
<evidence type="ECO:0000259" key="4">
    <source>
        <dbReference type="PROSITE" id="PS50234"/>
    </source>
</evidence>
<gene>
    <name evidence="6" type="primary">YAF9</name>
    <name evidence="6" type="ORF">AK812_SmicGene17305</name>
</gene>
<dbReference type="InterPro" id="IPR051266">
    <property type="entry name" value="CLCR"/>
</dbReference>
<evidence type="ECO:0000256" key="3">
    <source>
        <dbReference type="SAM" id="MobiDB-lite"/>
    </source>
</evidence>
<comment type="subcellular location">
    <subcellularLocation>
        <location evidence="2">Nucleus</location>
    </subcellularLocation>
</comment>
<dbReference type="Pfam" id="PF13768">
    <property type="entry name" value="VWA_3"/>
    <property type="match status" value="1"/>
</dbReference>
<dbReference type="PROSITE" id="PS50234">
    <property type="entry name" value="VWFA"/>
    <property type="match status" value="1"/>
</dbReference>
<dbReference type="OrthoDB" id="654191at2759"/>
<evidence type="ECO:0000313" key="6">
    <source>
        <dbReference type="EMBL" id="OLQ00085.1"/>
    </source>
</evidence>
<dbReference type="Gene3D" id="3.40.50.410">
    <property type="entry name" value="von Willebrand factor, type A domain"/>
    <property type="match status" value="2"/>
</dbReference>
<dbReference type="PROSITE" id="PS51037">
    <property type="entry name" value="YEATS"/>
    <property type="match status" value="1"/>
</dbReference>
<dbReference type="OMA" id="EQMGRAY"/>
<dbReference type="InterPro" id="IPR036465">
    <property type="entry name" value="vWFA_dom_sf"/>
</dbReference>
<dbReference type="InterPro" id="IPR002035">
    <property type="entry name" value="VWF_A"/>
</dbReference>
<dbReference type="GO" id="GO:0005634">
    <property type="term" value="C:nucleus"/>
    <property type="evidence" value="ECO:0007669"/>
    <property type="project" value="UniProtKB-SubCell"/>
</dbReference>
<proteinExistence type="predicted"/>
<reference evidence="6 7" key="1">
    <citation type="submission" date="2016-02" db="EMBL/GenBank/DDBJ databases">
        <title>Genome analysis of coral dinoflagellate symbionts highlights evolutionary adaptations to a symbiotic lifestyle.</title>
        <authorList>
            <person name="Aranda M."/>
            <person name="Li Y."/>
            <person name="Liew Y.J."/>
            <person name="Baumgarten S."/>
            <person name="Simakov O."/>
            <person name="Wilson M."/>
            <person name="Piel J."/>
            <person name="Ashoor H."/>
            <person name="Bougouffa S."/>
            <person name="Bajic V.B."/>
            <person name="Ryu T."/>
            <person name="Ravasi T."/>
            <person name="Bayer T."/>
            <person name="Micklem G."/>
            <person name="Kim H."/>
            <person name="Bhak J."/>
            <person name="Lajeunesse T.C."/>
            <person name="Voolstra C.R."/>
        </authorList>
    </citation>
    <scope>NUCLEOTIDE SEQUENCE [LARGE SCALE GENOMIC DNA]</scope>
    <source>
        <strain evidence="6 7">CCMP2467</strain>
    </source>
</reference>
<dbReference type="Pfam" id="PF13519">
    <property type="entry name" value="VWA_2"/>
    <property type="match status" value="1"/>
</dbReference>
<sequence length="696" mass="75709">MPSDWEVVREWCIPKWPGFADKLVLYCRKNAAYCHGPAAFASTSQEPSPSFRLVCQRAMTSTEFEVITNDGRSTLDGWNMVEEPAGAQSLSAEVALERQATGLAANEMKAVLSVVAPLVEEGSRAPLHLVAVLDRSGSMGGEKIRLVKQTMKFMLRYLSARDSLGIVEYGSDVKVAAPLTKCDQDGRARLAHALEKIQISGQTNLSGGLLKGLELHRNKTRAALSEGQVVQVGNTYHRLTPAEAEARLQQGHYGVSDTPAGAERVHEWTMMLRFPEDTLGLVNKVVFHLHETFSEPVVEVAAPPFQITRFGWGTFDILAVIHLQDGRELKLTHTLSFDRPETFRTALLPLKLPASSSSGFWGLGLCGAAPEETEEETIAEAVVRSTFLFTDGMANEGIRDTAGICAAATSMLTELRNCKSTISTFGFGVGHNAEMLRRLADTADGTYSHVETEDQIAEAFGEALGGLLSTTHQNVSLSLELAPGVGFLRAFTCFPVEPQDGRITVELGDLFAEERRDILVALSLPTVDEGAAQLQGIGRLEARGFSVVAKRSESDIKAMAVERRADARADLPRAEQVERHWNRHVANEALDEAQRTADGGNLQQARRILEDASATLGASPLVQSGDPVCLGLLSDLRECMADLNHREDYRQTGSKKMAMIGQKHSKQRSSNGVDTGVSYSNFTQKATRAAFKMGIA</sequence>
<name>A0A1Q9DY15_SYMMI</name>
<dbReference type="Pfam" id="PF03366">
    <property type="entry name" value="YEATS"/>
    <property type="match status" value="1"/>
</dbReference>
<dbReference type="SMART" id="SM00327">
    <property type="entry name" value="VWA"/>
    <property type="match status" value="1"/>
</dbReference>
<evidence type="ECO:0000256" key="2">
    <source>
        <dbReference type="PROSITE-ProRule" id="PRU00376"/>
    </source>
</evidence>
<keyword evidence="7" id="KW-1185">Reference proteome</keyword>
<dbReference type="EMBL" id="LSRX01000340">
    <property type="protein sequence ID" value="OLQ00085.1"/>
    <property type="molecule type" value="Genomic_DNA"/>
</dbReference>
<comment type="caution">
    <text evidence="6">The sequence shown here is derived from an EMBL/GenBank/DDBJ whole genome shotgun (WGS) entry which is preliminary data.</text>
</comment>
<evidence type="ECO:0000313" key="7">
    <source>
        <dbReference type="Proteomes" id="UP000186817"/>
    </source>
</evidence>
<feature type="domain" description="VWFA" evidence="4">
    <location>
        <begin position="128"/>
        <end position="209"/>
    </location>
</feature>
<dbReference type="Gene3D" id="2.60.40.1970">
    <property type="entry name" value="YEATS domain"/>
    <property type="match status" value="1"/>
</dbReference>
<dbReference type="InterPro" id="IPR038704">
    <property type="entry name" value="YEAST_sf"/>
</dbReference>